<comment type="caution">
    <text evidence="2">The sequence shown here is derived from an EMBL/GenBank/DDBJ whole genome shotgun (WGS) entry which is preliminary data.</text>
</comment>
<name>A0A1R3HM82_COCAP</name>
<evidence type="ECO:0000313" key="2">
    <source>
        <dbReference type="EMBL" id="OMO71380.1"/>
    </source>
</evidence>
<dbReference type="Proteomes" id="UP000188268">
    <property type="component" value="Unassembled WGS sequence"/>
</dbReference>
<organism evidence="2 3">
    <name type="scientific">Corchorus capsularis</name>
    <name type="common">Jute</name>
    <dbReference type="NCBI Taxonomy" id="210143"/>
    <lineage>
        <taxon>Eukaryota</taxon>
        <taxon>Viridiplantae</taxon>
        <taxon>Streptophyta</taxon>
        <taxon>Embryophyta</taxon>
        <taxon>Tracheophyta</taxon>
        <taxon>Spermatophyta</taxon>
        <taxon>Magnoliopsida</taxon>
        <taxon>eudicotyledons</taxon>
        <taxon>Gunneridae</taxon>
        <taxon>Pentapetalae</taxon>
        <taxon>rosids</taxon>
        <taxon>malvids</taxon>
        <taxon>Malvales</taxon>
        <taxon>Malvaceae</taxon>
        <taxon>Grewioideae</taxon>
        <taxon>Apeibeae</taxon>
        <taxon>Corchorus</taxon>
    </lineage>
</organism>
<evidence type="ECO:0000313" key="3">
    <source>
        <dbReference type="Proteomes" id="UP000188268"/>
    </source>
</evidence>
<gene>
    <name evidence="2" type="ORF">CCACVL1_18252</name>
</gene>
<dbReference type="Gramene" id="OMO71380">
    <property type="protein sequence ID" value="OMO71380"/>
    <property type="gene ID" value="CCACVL1_18252"/>
</dbReference>
<accession>A0A1R3HM82</accession>
<reference evidence="2 3" key="1">
    <citation type="submission" date="2013-09" db="EMBL/GenBank/DDBJ databases">
        <title>Corchorus capsularis genome sequencing.</title>
        <authorList>
            <person name="Alam M."/>
            <person name="Haque M.S."/>
            <person name="Islam M.S."/>
            <person name="Emdad E.M."/>
            <person name="Islam M.M."/>
            <person name="Ahmed B."/>
            <person name="Halim A."/>
            <person name="Hossen Q.M.M."/>
            <person name="Hossain M.Z."/>
            <person name="Ahmed R."/>
            <person name="Khan M.M."/>
            <person name="Islam R."/>
            <person name="Rashid M.M."/>
            <person name="Khan S.A."/>
            <person name="Rahman M.S."/>
            <person name="Alam M."/>
        </authorList>
    </citation>
    <scope>NUCLEOTIDE SEQUENCE [LARGE SCALE GENOMIC DNA]</scope>
    <source>
        <strain evidence="3">cv. CVL-1</strain>
        <tissue evidence="2">Whole seedling</tissue>
    </source>
</reference>
<dbReference type="AlphaFoldDB" id="A0A1R3HM82"/>
<sequence>MAYCALSPVTYTAEGLYEFNVGCGFGFEIPIATAADLESGKEFTREEGIPVSEKTRVFLLIRESSMIGSENESVRIPPPPEKGRDFCFDPETV</sequence>
<protein>
    <submittedName>
        <fullName evidence="2">Uncharacterized protein</fullName>
    </submittedName>
</protein>
<keyword evidence="3" id="KW-1185">Reference proteome</keyword>
<feature type="region of interest" description="Disordered" evidence="1">
    <location>
        <begin position="70"/>
        <end position="93"/>
    </location>
</feature>
<evidence type="ECO:0000256" key="1">
    <source>
        <dbReference type="SAM" id="MobiDB-lite"/>
    </source>
</evidence>
<dbReference type="EMBL" id="AWWV01011636">
    <property type="protein sequence ID" value="OMO71380.1"/>
    <property type="molecule type" value="Genomic_DNA"/>
</dbReference>
<proteinExistence type="predicted"/>